<evidence type="ECO:0000256" key="10">
    <source>
        <dbReference type="SAM" id="MobiDB-lite"/>
    </source>
</evidence>
<evidence type="ECO:0000313" key="12">
    <source>
        <dbReference type="Proteomes" id="UP001583177"/>
    </source>
</evidence>
<keyword evidence="6" id="KW-0804">Transcription</keyword>
<evidence type="ECO:0000256" key="7">
    <source>
        <dbReference type="ARBA" id="ARBA00023242"/>
    </source>
</evidence>
<evidence type="ECO:0000256" key="2">
    <source>
        <dbReference type="ARBA" id="ARBA00022603"/>
    </source>
</evidence>
<evidence type="ECO:0000256" key="5">
    <source>
        <dbReference type="ARBA" id="ARBA00023015"/>
    </source>
</evidence>
<evidence type="ECO:0000256" key="3">
    <source>
        <dbReference type="ARBA" id="ARBA00022679"/>
    </source>
</evidence>
<sequence>MATNGYTNGQPPETAPVTKGKGSYIENGRLYQLWHRGQYLSPIDERELDRLDAMHKFVLVARRYRLYSPHIDLDSMSNLRILDLGCGTGMWALDVAKHFFPKGDSLVQGVDLSTQMQASEIYPNNDFKAMDIEDQWESFLEKNSYHLIHARMLAGSIHHDSWPRVYGEIFSHLVPGSGWVEQVEVDWYPCNDEGPVSDKLRFWADELHSALDQMKRPLRIDPHRTQQMLADAGFVEIKQEVIRLPVNGGSDTSYEVDVGRWFNLSLNKSFMGLSLAPLYRAKNWRTESIERLEKDVLDEIADRNNRAYCKM</sequence>
<keyword evidence="3" id="KW-0808">Transferase</keyword>
<feature type="compositionally biased region" description="Polar residues" evidence="10">
    <location>
        <begin position="1"/>
        <end position="11"/>
    </location>
</feature>
<proteinExistence type="inferred from homology"/>
<keyword evidence="7" id="KW-0539">Nucleus</keyword>
<dbReference type="EMBL" id="JAWRVE010000004">
    <property type="protein sequence ID" value="KAL1882276.1"/>
    <property type="molecule type" value="Genomic_DNA"/>
</dbReference>
<organism evidence="11 12">
    <name type="scientific">Diaporthe australafricana</name>
    <dbReference type="NCBI Taxonomy" id="127596"/>
    <lineage>
        <taxon>Eukaryota</taxon>
        <taxon>Fungi</taxon>
        <taxon>Dikarya</taxon>
        <taxon>Ascomycota</taxon>
        <taxon>Pezizomycotina</taxon>
        <taxon>Sordariomycetes</taxon>
        <taxon>Sordariomycetidae</taxon>
        <taxon>Diaporthales</taxon>
        <taxon>Diaporthaceae</taxon>
        <taxon>Diaporthe</taxon>
    </lineage>
</organism>
<dbReference type="Gene3D" id="3.40.50.150">
    <property type="entry name" value="Vaccinia Virus protein VP39"/>
    <property type="match status" value="1"/>
</dbReference>
<dbReference type="InterPro" id="IPR029063">
    <property type="entry name" value="SAM-dependent_MTases_sf"/>
</dbReference>
<dbReference type="PANTHER" id="PTHR43591">
    <property type="entry name" value="METHYLTRANSFERASE"/>
    <property type="match status" value="1"/>
</dbReference>
<evidence type="ECO:0000256" key="4">
    <source>
        <dbReference type="ARBA" id="ARBA00022691"/>
    </source>
</evidence>
<keyword evidence="2" id="KW-0489">Methyltransferase</keyword>
<evidence type="ECO:0000256" key="6">
    <source>
        <dbReference type="ARBA" id="ARBA00023163"/>
    </source>
</evidence>
<comment type="similarity">
    <text evidence="8">Belongs to the methyltransferase superfamily. LaeA methyltransferase family.</text>
</comment>
<dbReference type="SUPFAM" id="SSF53335">
    <property type="entry name" value="S-adenosyl-L-methionine-dependent methyltransferases"/>
    <property type="match status" value="1"/>
</dbReference>
<evidence type="ECO:0000256" key="9">
    <source>
        <dbReference type="ARBA" id="ARBA00047870"/>
    </source>
</evidence>
<keyword evidence="12" id="KW-1185">Reference proteome</keyword>
<name>A0ABR3Y1X1_9PEZI</name>
<comment type="subcellular location">
    <subcellularLocation>
        <location evidence="1">Nucleus</location>
    </subcellularLocation>
</comment>
<dbReference type="CDD" id="cd02440">
    <property type="entry name" value="AdoMet_MTases"/>
    <property type="match status" value="1"/>
</dbReference>
<feature type="region of interest" description="Disordered" evidence="10">
    <location>
        <begin position="1"/>
        <end position="21"/>
    </location>
</feature>
<keyword evidence="5" id="KW-0805">Transcription regulation</keyword>
<evidence type="ECO:0000256" key="8">
    <source>
        <dbReference type="ARBA" id="ARBA00038158"/>
    </source>
</evidence>
<evidence type="ECO:0008006" key="13">
    <source>
        <dbReference type="Google" id="ProtNLM"/>
    </source>
</evidence>
<keyword evidence="4" id="KW-0949">S-adenosyl-L-methionine</keyword>
<protein>
    <recommendedName>
        <fullName evidence="13">Methyltransferase LaeA</fullName>
    </recommendedName>
</protein>
<dbReference type="Proteomes" id="UP001583177">
    <property type="component" value="Unassembled WGS sequence"/>
</dbReference>
<dbReference type="Pfam" id="PF13489">
    <property type="entry name" value="Methyltransf_23"/>
    <property type="match status" value="1"/>
</dbReference>
<comment type="caution">
    <text evidence="11">The sequence shown here is derived from an EMBL/GenBank/DDBJ whole genome shotgun (WGS) entry which is preliminary data.</text>
</comment>
<evidence type="ECO:0000256" key="1">
    <source>
        <dbReference type="ARBA" id="ARBA00004123"/>
    </source>
</evidence>
<dbReference type="PANTHER" id="PTHR43591:SF30">
    <property type="entry name" value="PROTEIN-METHIONINE METHYLTRANSFERASE LAEA"/>
    <property type="match status" value="1"/>
</dbReference>
<gene>
    <name evidence="11" type="ORF">Daus18300_000762</name>
</gene>
<accession>A0ABR3Y1X1</accession>
<evidence type="ECO:0000313" key="11">
    <source>
        <dbReference type="EMBL" id="KAL1882276.1"/>
    </source>
</evidence>
<comment type="catalytic activity">
    <reaction evidence="9">
        <text>L-methionyl-[protein] + S-adenosyl-L-methionine = S-methyl-L-methionyl-[protein] + S-adenosyl-L-homocysteine</text>
        <dbReference type="Rhea" id="RHEA:60560"/>
        <dbReference type="Rhea" id="RHEA-COMP:12313"/>
        <dbReference type="Rhea" id="RHEA-COMP:15592"/>
        <dbReference type="ChEBI" id="CHEBI:16044"/>
        <dbReference type="ChEBI" id="CHEBI:57856"/>
        <dbReference type="ChEBI" id="CHEBI:59789"/>
        <dbReference type="ChEBI" id="CHEBI:142742"/>
    </reaction>
    <physiologicalReaction direction="left-to-right" evidence="9">
        <dbReference type="Rhea" id="RHEA:60561"/>
    </physiologicalReaction>
</comment>
<reference evidence="11 12" key="1">
    <citation type="journal article" date="2024" name="IMA Fungus">
        <title>IMA Genome - F19 : A genome assembly and annotation guide to empower mycologists, including annotated draft genome sequences of Ceratocystis pirilliformis, Diaporthe australafricana, Fusarium ophioides, Paecilomyces lecythidis, and Sporothrix stenoceras.</title>
        <authorList>
            <person name="Aylward J."/>
            <person name="Wilson A.M."/>
            <person name="Visagie C.M."/>
            <person name="Spraker J."/>
            <person name="Barnes I."/>
            <person name="Buitendag C."/>
            <person name="Ceriani C."/>
            <person name="Del Mar Angel L."/>
            <person name="du Plessis D."/>
            <person name="Fuchs T."/>
            <person name="Gasser K."/>
            <person name="Kramer D."/>
            <person name="Li W."/>
            <person name="Munsamy K."/>
            <person name="Piso A."/>
            <person name="Price J.L."/>
            <person name="Sonnekus B."/>
            <person name="Thomas C."/>
            <person name="van der Nest A."/>
            <person name="van Dijk A."/>
            <person name="van Heerden A."/>
            <person name="van Vuuren N."/>
            <person name="Yilmaz N."/>
            <person name="Duong T.A."/>
            <person name="van der Merwe N.A."/>
            <person name="Wingfield M.J."/>
            <person name="Wingfield B.D."/>
        </authorList>
    </citation>
    <scope>NUCLEOTIDE SEQUENCE [LARGE SCALE GENOMIC DNA]</scope>
    <source>
        <strain evidence="11 12">CMW 18300</strain>
    </source>
</reference>